<feature type="region of interest" description="Disordered" evidence="1">
    <location>
        <begin position="167"/>
        <end position="187"/>
    </location>
</feature>
<dbReference type="EMBL" id="CADCUW010000301">
    <property type="protein sequence ID" value="CAA9419318.1"/>
    <property type="molecule type" value="Genomic_DNA"/>
</dbReference>
<proteinExistence type="predicted"/>
<gene>
    <name evidence="2" type="ORF">AVDCRST_MAG01-01-2145</name>
</gene>
<dbReference type="Gene3D" id="3.40.50.300">
    <property type="entry name" value="P-loop containing nucleotide triphosphate hydrolases"/>
    <property type="match status" value="1"/>
</dbReference>
<dbReference type="InterPro" id="IPR027417">
    <property type="entry name" value="P-loop_NTPase"/>
</dbReference>
<dbReference type="AlphaFoldDB" id="A0A6J4PLC9"/>
<dbReference type="SUPFAM" id="SSF52540">
    <property type="entry name" value="P-loop containing nucleoside triphosphate hydrolases"/>
    <property type="match status" value="1"/>
</dbReference>
<name>A0A6J4PLC9_9ACTN</name>
<feature type="non-terminal residue" evidence="2">
    <location>
        <position position="1"/>
    </location>
</feature>
<reference evidence="2" key="1">
    <citation type="submission" date="2020-02" db="EMBL/GenBank/DDBJ databases">
        <authorList>
            <person name="Meier V. D."/>
        </authorList>
    </citation>
    <scope>NUCLEOTIDE SEQUENCE</scope>
    <source>
        <strain evidence="2">AVDCRST_MAG01</strain>
    </source>
</reference>
<accession>A0A6J4PLC9</accession>
<protein>
    <recommendedName>
        <fullName evidence="3">Sulfotransferase</fullName>
    </recommendedName>
</protein>
<sequence length="230" mass="25738">PGDRRGEFLEPVREAVTGRLRSGWADRGGAIVARRRLVKDIRANLLLGWLAKNFPGMPIVLLMRHPCAVVSSRLALGWRDNLDETIAQGDLVEDHLLPVEGHIRAARDPFERHLFLWCIDNYVPLKQFRPGAIHLCFYEDLVRNPEQELRRLFTFIGRGFDEAVLGKLGRPSPTSRRDERPSVDGWRGRVDGERLERSAEILGLFGLDGIYGPETGPDPTGALALMGAGT</sequence>
<evidence type="ECO:0000256" key="1">
    <source>
        <dbReference type="SAM" id="MobiDB-lite"/>
    </source>
</evidence>
<organism evidence="2">
    <name type="scientific">uncultured Rubrobacteraceae bacterium</name>
    <dbReference type="NCBI Taxonomy" id="349277"/>
    <lineage>
        <taxon>Bacteria</taxon>
        <taxon>Bacillati</taxon>
        <taxon>Actinomycetota</taxon>
        <taxon>Rubrobacteria</taxon>
        <taxon>Rubrobacterales</taxon>
        <taxon>Rubrobacteraceae</taxon>
        <taxon>environmental samples</taxon>
    </lineage>
</organism>
<evidence type="ECO:0008006" key="3">
    <source>
        <dbReference type="Google" id="ProtNLM"/>
    </source>
</evidence>
<dbReference type="Pfam" id="PF13469">
    <property type="entry name" value="Sulfotransfer_3"/>
    <property type="match status" value="1"/>
</dbReference>
<feature type="compositionally biased region" description="Basic and acidic residues" evidence="1">
    <location>
        <begin position="175"/>
        <end position="187"/>
    </location>
</feature>
<evidence type="ECO:0000313" key="2">
    <source>
        <dbReference type="EMBL" id="CAA9419318.1"/>
    </source>
</evidence>